<protein>
    <recommendedName>
        <fullName evidence="3">Metal-dependent HD superfamily phosphohydrolase</fullName>
    </recommendedName>
</protein>
<proteinExistence type="predicted"/>
<reference evidence="2" key="1">
    <citation type="journal article" date="2019" name="Int. J. Syst. Evol. Microbiol.">
        <title>The Global Catalogue of Microorganisms (GCM) 10K type strain sequencing project: providing services to taxonomists for standard genome sequencing and annotation.</title>
        <authorList>
            <consortium name="The Broad Institute Genomics Platform"/>
            <consortium name="The Broad Institute Genome Sequencing Center for Infectious Disease"/>
            <person name="Wu L."/>
            <person name="Ma J."/>
        </authorList>
    </citation>
    <scope>NUCLEOTIDE SEQUENCE [LARGE SCALE GENOMIC DNA]</scope>
    <source>
        <strain evidence="2">JCM 18198</strain>
    </source>
</reference>
<keyword evidence="2" id="KW-1185">Reference proteome</keyword>
<dbReference type="Proteomes" id="UP001500141">
    <property type="component" value="Unassembled WGS sequence"/>
</dbReference>
<organism evidence="1 2">
    <name type="scientific">Flavobacterium hankyongi</name>
    <dbReference type="NCBI Taxonomy" id="1176532"/>
    <lineage>
        <taxon>Bacteria</taxon>
        <taxon>Pseudomonadati</taxon>
        <taxon>Bacteroidota</taxon>
        <taxon>Flavobacteriia</taxon>
        <taxon>Flavobacteriales</taxon>
        <taxon>Flavobacteriaceae</taxon>
        <taxon>Flavobacterium</taxon>
    </lineage>
</organism>
<evidence type="ECO:0000313" key="2">
    <source>
        <dbReference type="Proteomes" id="UP001500141"/>
    </source>
</evidence>
<accession>A0ABP9A519</accession>
<dbReference type="PANTHER" id="PTHR21174">
    <property type="match status" value="1"/>
</dbReference>
<dbReference type="SUPFAM" id="SSF109604">
    <property type="entry name" value="HD-domain/PDEase-like"/>
    <property type="match status" value="1"/>
</dbReference>
<comment type="caution">
    <text evidence="1">The sequence shown here is derived from an EMBL/GenBank/DDBJ whole genome shotgun (WGS) entry which is preliminary data.</text>
</comment>
<evidence type="ECO:0000313" key="1">
    <source>
        <dbReference type="EMBL" id="GAA4773835.1"/>
    </source>
</evidence>
<name>A0ABP9A519_9FLAO</name>
<gene>
    <name evidence="1" type="ORF">GCM10023230_25670</name>
</gene>
<dbReference type="PANTHER" id="PTHR21174:SF0">
    <property type="entry name" value="HD PHOSPHOHYDROLASE FAMILY PROTEIN-RELATED"/>
    <property type="match status" value="1"/>
</dbReference>
<evidence type="ECO:0008006" key="3">
    <source>
        <dbReference type="Google" id="ProtNLM"/>
    </source>
</evidence>
<dbReference type="InterPro" id="IPR009218">
    <property type="entry name" value="HD_phosphohydro"/>
</dbReference>
<dbReference type="PIRSF" id="PIRSF035170">
    <property type="entry name" value="HD_phosphohydro"/>
    <property type="match status" value="1"/>
</dbReference>
<sequence>MIFWFEKYKNELQFPDEVLYSIFYHDYVYNSTRKDNELKSAEFAVKILPATTTLNKELVFDLIMATKNHQPKTKDDEKWLIDFDLKILSKDWDEYQTYYQQIRKEYKIYPDFLYNPGRKKALEHFLENKFIYQTDVFRDLYEQQARENIKREIDLL</sequence>
<dbReference type="EMBL" id="BAABIP010000020">
    <property type="protein sequence ID" value="GAA4773835.1"/>
    <property type="molecule type" value="Genomic_DNA"/>
</dbReference>